<evidence type="ECO:0000313" key="1">
    <source>
        <dbReference type="EMBL" id="CAJ2675538.1"/>
    </source>
</evidence>
<comment type="caution">
    <text evidence="1">The sequence shown here is derived from an EMBL/GenBank/DDBJ whole genome shotgun (WGS) entry which is preliminary data.</text>
</comment>
<accession>A0ACB0M1Y7</accession>
<name>A0ACB0M1Y7_TRIPR</name>
<reference evidence="1" key="1">
    <citation type="submission" date="2023-10" db="EMBL/GenBank/DDBJ databases">
        <authorList>
            <person name="Rodriguez Cubillos JULIANA M."/>
            <person name="De Vega J."/>
        </authorList>
    </citation>
    <scope>NUCLEOTIDE SEQUENCE</scope>
</reference>
<gene>
    <name evidence="1" type="ORF">MILVUS5_LOCUS38534</name>
</gene>
<sequence>MRIYANTIILVHNFGNNQITLKYLIAEGRFSNRSLKMEEVCTPLKSDSRLKHRPLTPLRLLRGVICLVVFLSTAFICIVYLSPLAVVGLRLISIRYSRKAVSFFFGLWLSMWPFLFEKINRTKVVFSGDSIPMRERVLLIANHRTEVDWMYLWDLALRKGRLGSIKYILKSSLMKLPIFGWGFHLLEFIAVERKWEIDEQILQKNLSTFQDPKDPLWLSLFPEGTDYTEQKCKSSKKFAAEAGLPVLSNVLLPKTKGFHTCLETLRDSLDAVYDVTIAYKNQCPSFLDNVFGLDPSEVHLHIRRIPIEEIPISETKAASWLMDAFQIKDQLLSDFNVQGHFPNQLNEEKISTFKCLLTLIVIISFTALFTYFTLFSHIGFKLYVGLSCAYLSIATRFKIQLKPLANYVHAFYNSKKQKNA</sequence>
<proteinExistence type="predicted"/>
<dbReference type="Proteomes" id="UP001177021">
    <property type="component" value="Unassembled WGS sequence"/>
</dbReference>
<organism evidence="1 2">
    <name type="scientific">Trifolium pratense</name>
    <name type="common">Red clover</name>
    <dbReference type="NCBI Taxonomy" id="57577"/>
    <lineage>
        <taxon>Eukaryota</taxon>
        <taxon>Viridiplantae</taxon>
        <taxon>Streptophyta</taxon>
        <taxon>Embryophyta</taxon>
        <taxon>Tracheophyta</taxon>
        <taxon>Spermatophyta</taxon>
        <taxon>Magnoliopsida</taxon>
        <taxon>eudicotyledons</taxon>
        <taxon>Gunneridae</taxon>
        <taxon>Pentapetalae</taxon>
        <taxon>rosids</taxon>
        <taxon>fabids</taxon>
        <taxon>Fabales</taxon>
        <taxon>Fabaceae</taxon>
        <taxon>Papilionoideae</taxon>
        <taxon>50 kb inversion clade</taxon>
        <taxon>NPAAA clade</taxon>
        <taxon>Hologalegina</taxon>
        <taxon>IRL clade</taxon>
        <taxon>Trifolieae</taxon>
        <taxon>Trifolium</taxon>
    </lineage>
</organism>
<dbReference type="EMBL" id="CASHSV030000716">
    <property type="protein sequence ID" value="CAJ2675538.1"/>
    <property type="molecule type" value="Genomic_DNA"/>
</dbReference>
<evidence type="ECO:0000313" key="2">
    <source>
        <dbReference type="Proteomes" id="UP001177021"/>
    </source>
</evidence>
<keyword evidence="2" id="KW-1185">Reference proteome</keyword>
<protein>
    <submittedName>
        <fullName evidence="1">Uncharacterized protein</fullName>
    </submittedName>
</protein>